<keyword evidence="5" id="KW-1185">Reference proteome</keyword>
<dbReference type="SUPFAM" id="SSF55550">
    <property type="entry name" value="SH2 domain"/>
    <property type="match status" value="1"/>
</dbReference>
<evidence type="ECO:0000313" key="5">
    <source>
        <dbReference type="Proteomes" id="UP000095287"/>
    </source>
</evidence>
<reference evidence="6" key="1">
    <citation type="submission" date="2016-11" db="UniProtKB">
        <authorList>
            <consortium name="WormBaseParasite"/>
        </authorList>
    </citation>
    <scope>IDENTIFICATION</scope>
</reference>
<dbReference type="FunFam" id="3.30.505.10:FF:000096">
    <property type="entry name" value="SH2 domain-containing protein 4B-like"/>
    <property type="match status" value="1"/>
</dbReference>
<dbReference type="SMART" id="SM00252">
    <property type="entry name" value="SH2"/>
    <property type="match status" value="1"/>
</dbReference>
<evidence type="ECO:0000256" key="3">
    <source>
        <dbReference type="SAM" id="MobiDB-lite"/>
    </source>
</evidence>
<name>A0A1I7Z6N8_9BILA</name>
<keyword evidence="2" id="KW-0175">Coiled coil</keyword>
<feature type="compositionally biased region" description="Polar residues" evidence="3">
    <location>
        <begin position="217"/>
        <end position="242"/>
    </location>
</feature>
<feature type="region of interest" description="Disordered" evidence="3">
    <location>
        <begin position="187"/>
        <end position="266"/>
    </location>
</feature>
<dbReference type="GO" id="GO:0005737">
    <property type="term" value="C:cytoplasm"/>
    <property type="evidence" value="ECO:0007669"/>
    <property type="project" value="TreeGrafter"/>
</dbReference>
<dbReference type="PRINTS" id="PR00401">
    <property type="entry name" value="SH2DOMAIN"/>
</dbReference>
<evidence type="ECO:0000256" key="2">
    <source>
        <dbReference type="SAM" id="Coils"/>
    </source>
</evidence>
<feature type="compositionally biased region" description="Polar residues" evidence="3">
    <location>
        <begin position="187"/>
        <end position="199"/>
    </location>
</feature>
<dbReference type="WBParaSite" id="L893_g23306.t2">
    <property type="protein sequence ID" value="L893_g23306.t2"/>
    <property type="gene ID" value="L893_g23306"/>
</dbReference>
<dbReference type="InterPro" id="IPR000980">
    <property type="entry name" value="SH2"/>
</dbReference>
<dbReference type="Proteomes" id="UP000095287">
    <property type="component" value="Unplaced"/>
</dbReference>
<organism evidence="5 6">
    <name type="scientific">Steinernema glaseri</name>
    <dbReference type="NCBI Taxonomy" id="37863"/>
    <lineage>
        <taxon>Eukaryota</taxon>
        <taxon>Metazoa</taxon>
        <taxon>Ecdysozoa</taxon>
        <taxon>Nematoda</taxon>
        <taxon>Chromadorea</taxon>
        <taxon>Rhabditida</taxon>
        <taxon>Tylenchina</taxon>
        <taxon>Panagrolaimomorpha</taxon>
        <taxon>Strongyloidoidea</taxon>
        <taxon>Steinernematidae</taxon>
        <taxon>Steinernema</taxon>
    </lineage>
</organism>
<evidence type="ECO:0000313" key="6">
    <source>
        <dbReference type="WBParaSite" id="L893_g23306.t2"/>
    </source>
</evidence>
<accession>A0A1I7Z6N8</accession>
<protein>
    <submittedName>
        <fullName evidence="6">SH2 domain-containing protein</fullName>
    </submittedName>
</protein>
<evidence type="ECO:0000259" key="4">
    <source>
        <dbReference type="PROSITE" id="PS50001"/>
    </source>
</evidence>
<keyword evidence="1" id="KW-0727">SH2 domain</keyword>
<dbReference type="PANTHER" id="PTHR14388:SF17">
    <property type="entry name" value="SH2 DOMAIN-CONTAINING PROTEIN"/>
    <property type="match status" value="1"/>
</dbReference>
<dbReference type="AlphaFoldDB" id="A0A1I7Z6N8"/>
<evidence type="ECO:0000256" key="1">
    <source>
        <dbReference type="PROSITE-ProRule" id="PRU00191"/>
    </source>
</evidence>
<dbReference type="PANTHER" id="PTHR14388">
    <property type="entry name" value="T CELL-SPECIFIC ADAPTER PROTEIN TSAD"/>
    <property type="match status" value="1"/>
</dbReference>
<dbReference type="Gene3D" id="3.30.505.10">
    <property type="entry name" value="SH2 domain"/>
    <property type="match status" value="1"/>
</dbReference>
<feature type="coiled-coil region" evidence="2">
    <location>
        <begin position="292"/>
        <end position="367"/>
    </location>
</feature>
<proteinExistence type="predicted"/>
<sequence>MSMLKEILEKMYIDPELLEALGEEQKQMLFIKMREEQLKRWHANEEKLEKENGRKPVAENNKRRVQWLTGNDGNVWVWVMGEHATDKTIEQIIEDEEKAKARQLAEKEVLMDGVQDSNDGSSFTLSDTSLDEQALKNQLSQMKVSPASTGIYDNNQLRGVESVECYNPRATASYTPFAAFEQNRDNNSNIELQNGNSRSAPAKPRVGPPLPAKPSKFATTNSQTNWTPSTPQTSMTNDSPRISTNDTTTSKNSNFYRAPTNTNQLSNPELPVVQMRMNGGRNQRNVVDEEINKRQSEIFEQMQEKRERLQREAEREIERQRLAWEDQGLFQSPTVNEQVVSAAERKAREAEAQIREIAMKAREQHRKQSLRTSTSILPALKDSNATSLRDAIKNLPRPPRPPSRKAIVDWFKKEELPRGTGLDPRTKQPALWFHGIISRDDAENLLTNKPSGSFLVRVSERIWGYTVSYVVGDGSSKHFLIEKIADGYQFLGTNQVVHSNLYDLITYHETAPITSKGKEILKWAVGQLSSAPDYTELLESVASNVPRYTYNSRF</sequence>
<dbReference type="Pfam" id="PF00017">
    <property type="entry name" value="SH2"/>
    <property type="match status" value="1"/>
</dbReference>
<feature type="domain" description="SH2" evidence="4">
    <location>
        <begin position="432"/>
        <end position="525"/>
    </location>
</feature>
<dbReference type="InterPro" id="IPR036860">
    <property type="entry name" value="SH2_dom_sf"/>
</dbReference>
<feature type="compositionally biased region" description="Low complexity" evidence="3">
    <location>
        <begin position="243"/>
        <end position="254"/>
    </location>
</feature>
<dbReference type="PROSITE" id="PS50001">
    <property type="entry name" value="SH2"/>
    <property type="match status" value="1"/>
</dbReference>